<dbReference type="EMBL" id="UYRR01010831">
    <property type="protein sequence ID" value="VDK25640.1"/>
    <property type="molecule type" value="Genomic_DNA"/>
</dbReference>
<evidence type="ECO:0000256" key="2">
    <source>
        <dbReference type="ARBA" id="ARBA00022737"/>
    </source>
</evidence>
<dbReference type="Gene3D" id="2.60.40.10">
    <property type="entry name" value="Immunoglobulins"/>
    <property type="match status" value="2"/>
</dbReference>
<dbReference type="InterPro" id="IPR001298">
    <property type="entry name" value="Filamin/ABP280_rpt"/>
</dbReference>
<dbReference type="InterPro" id="IPR014756">
    <property type="entry name" value="Ig_E-set"/>
</dbReference>
<dbReference type="SMART" id="SM00557">
    <property type="entry name" value="IG_FLMN"/>
    <property type="match status" value="2"/>
</dbReference>
<dbReference type="Proteomes" id="UP000267096">
    <property type="component" value="Unassembled WGS sequence"/>
</dbReference>
<evidence type="ECO:0000313" key="6">
    <source>
        <dbReference type="WBParaSite" id="ASIM_0000571001-mRNA-1"/>
    </source>
</evidence>
<evidence type="ECO:0000256" key="3">
    <source>
        <dbReference type="PROSITE-ProRule" id="PRU00087"/>
    </source>
</evidence>
<proteinExistence type="inferred from homology"/>
<keyword evidence="5" id="KW-1185">Reference proteome</keyword>
<dbReference type="PANTHER" id="PTHR38537">
    <property type="entry name" value="JITTERBUG, ISOFORM N"/>
    <property type="match status" value="1"/>
</dbReference>
<dbReference type="AlphaFoldDB" id="A0A0M3JDM2"/>
<comment type="similarity">
    <text evidence="1">Belongs to the filamin family.</text>
</comment>
<dbReference type="InterPro" id="IPR017868">
    <property type="entry name" value="Filamin/ABP280_repeat-like"/>
</dbReference>
<dbReference type="OrthoDB" id="18740at2759"/>
<sequence>MTYLAQFPQARYKPAPGRIVDLDANPIINATSSFTIHTLNAVLEPRVTIKGPNETPVHTELRKQTSTIYEVIYKPHTKGEHEVLVSIRDSNSGEISNLNVERVNAIESAQLDYESNARVGKKSNFHITNAAEGIIELVIVDPKGNEMALPLTREGSDYLSDFTPVIPGVHSVNVFQKKRHINGSPFPLNVTAPSKFRVWGRGIASEGVRVGDEVILFVDLDPEASDRVSINLRDP</sequence>
<dbReference type="WBParaSite" id="ASIM_0000571001-mRNA-1">
    <property type="protein sequence ID" value="ASIM_0000571001-mRNA-1"/>
    <property type="gene ID" value="ASIM_0000571001"/>
</dbReference>
<protein>
    <submittedName>
        <fullName evidence="6">Filamin/ABP280 repeat protein</fullName>
    </submittedName>
</protein>
<keyword evidence="2" id="KW-0677">Repeat</keyword>
<dbReference type="InterPro" id="IPR013783">
    <property type="entry name" value="Ig-like_fold"/>
</dbReference>
<accession>A0A0M3JDM2</accession>
<dbReference type="GO" id="GO:0051015">
    <property type="term" value="F:actin filament binding"/>
    <property type="evidence" value="ECO:0007669"/>
    <property type="project" value="InterPro"/>
</dbReference>
<dbReference type="InterPro" id="IPR044801">
    <property type="entry name" value="Filamin"/>
</dbReference>
<reference evidence="6" key="1">
    <citation type="submission" date="2017-02" db="UniProtKB">
        <authorList>
            <consortium name="WormBaseParasite"/>
        </authorList>
    </citation>
    <scope>IDENTIFICATION</scope>
</reference>
<evidence type="ECO:0000256" key="1">
    <source>
        <dbReference type="ARBA" id="ARBA00009238"/>
    </source>
</evidence>
<feature type="repeat" description="Filamin" evidence="3">
    <location>
        <begin position="85"/>
        <end position="190"/>
    </location>
</feature>
<dbReference type="Pfam" id="PF00630">
    <property type="entry name" value="Filamin"/>
    <property type="match status" value="2"/>
</dbReference>
<feature type="repeat" description="Filamin" evidence="3">
    <location>
        <begin position="22"/>
        <end position="89"/>
    </location>
</feature>
<dbReference type="PANTHER" id="PTHR38537:SF8">
    <property type="entry name" value="FILAMIN-A"/>
    <property type="match status" value="1"/>
</dbReference>
<dbReference type="PROSITE" id="PS50194">
    <property type="entry name" value="FILAMIN_REPEAT"/>
    <property type="match status" value="3"/>
</dbReference>
<organism evidence="6">
    <name type="scientific">Anisakis simplex</name>
    <name type="common">Herring worm</name>
    <dbReference type="NCBI Taxonomy" id="6269"/>
    <lineage>
        <taxon>Eukaryota</taxon>
        <taxon>Metazoa</taxon>
        <taxon>Ecdysozoa</taxon>
        <taxon>Nematoda</taxon>
        <taxon>Chromadorea</taxon>
        <taxon>Rhabditida</taxon>
        <taxon>Spirurina</taxon>
        <taxon>Ascaridomorpha</taxon>
        <taxon>Ascaridoidea</taxon>
        <taxon>Anisakidae</taxon>
        <taxon>Anisakis</taxon>
        <taxon>Anisakis simplex complex</taxon>
    </lineage>
</organism>
<reference evidence="4 5" key="2">
    <citation type="submission" date="2018-11" db="EMBL/GenBank/DDBJ databases">
        <authorList>
            <consortium name="Pathogen Informatics"/>
        </authorList>
    </citation>
    <scope>NUCLEOTIDE SEQUENCE [LARGE SCALE GENOMIC DNA]</scope>
</reference>
<dbReference type="GO" id="GO:0030036">
    <property type="term" value="P:actin cytoskeleton organization"/>
    <property type="evidence" value="ECO:0007669"/>
    <property type="project" value="InterPro"/>
</dbReference>
<dbReference type="SUPFAM" id="SSF81296">
    <property type="entry name" value="E set domains"/>
    <property type="match status" value="2"/>
</dbReference>
<evidence type="ECO:0000313" key="5">
    <source>
        <dbReference type="Proteomes" id="UP000267096"/>
    </source>
</evidence>
<feature type="repeat" description="Filamin" evidence="3">
    <location>
        <begin position="188"/>
        <end position="235"/>
    </location>
</feature>
<name>A0A0M3JDM2_ANISI</name>
<evidence type="ECO:0000313" key="4">
    <source>
        <dbReference type="EMBL" id="VDK25640.1"/>
    </source>
</evidence>
<gene>
    <name evidence="4" type="ORF">ASIM_LOCUS5503</name>
</gene>